<dbReference type="EMBL" id="CP017637">
    <property type="protein sequence ID" value="APG14055.1"/>
    <property type="molecule type" value="Genomic_DNA"/>
</dbReference>
<dbReference type="SUPFAM" id="SSF50939">
    <property type="entry name" value="Sialidases"/>
    <property type="match status" value="1"/>
</dbReference>
<dbReference type="Pfam" id="PF13088">
    <property type="entry name" value="BNR_2"/>
    <property type="match status" value="1"/>
</dbReference>
<dbReference type="PANTHER" id="PTHR43752">
    <property type="entry name" value="BNR/ASP-BOX REPEAT FAMILY PROTEIN"/>
    <property type="match status" value="1"/>
</dbReference>
<dbReference type="RefSeq" id="WP_071916028.1">
    <property type="nucleotide sequence ID" value="NZ_CP017637.1"/>
</dbReference>
<protein>
    <submittedName>
        <fullName evidence="2">Glycosyl hydrolase</fullName>
    </submittedName>
</protein>
<dbReference type="CDD" id="cd15482">
    <property type="entry name" value="Sialidase_non-viral"/>
    <property type="match status" value="1"/>
</dbReference>
<dbReference type="Gene3D" id="2.120.10.10">
    <property type="match status" value="1"/>
</dbReference>
<name>A0A1L3FL46_BRAJP</name>
<keyword evidence="2" id="KW-0378">Hydrolase</keyword>
<dbReference type="OrthoDB" id="41724at2"/>
<evidence type="ECO:0000259" key="1">
    <source>
        <dbReference type="Pfam" id="PF13088"/>
    </source>
</evidence>
<organism evidence="2 3">
    <name type="scientific">Bradyrhizobium japonicum</name>
    <dbReference type="NCBI Taxonomy" id="375"/>
    <lineage>
        <taxon>Bacteria</taxon>
        <taxon>Pseudomonadati</taxon>
        <taxon>Pseudomonadota</taxon>
        <taxon>Alphaproteobacteria</taxon>
        <taxon>Hyphomicrobiales</taxon>
        <taxon>Nitrobacteraceae</taxon>
        <taxon>Bradyrhizobium</taxon>
    </lineage>
</organism>
<evidence type="ECO:0000313" key="3">
    <source>
        <dbReference type="Proteomes" id="UP000181962"/>
    </source>
</evidence>
<sequence>MIIATGIVTTDIGTAADGVVRPAAGDPDRSDAFIPSPCVQNHAANLMPLANGDLACVWFGGTQEGMSDISVYFSRLPRGATQWSPAEKLSDDKGRSEQNPVLFPAPDGTLWLMWTAQLAGNQDTALIRRRLSRDNGKNWGPIETLFPEQRGRGTFIRQPIVVLDNGDWLLPVFYCHSTPGRKWNGDEDTSAVKTSSDSGATWRDIDVPGSHGCVHMCIARLDDGSLIALYRSRWADNIYQSRSTDHGRTWSAPVQTVLPNNNSSIQVTRLGNGHLALVFNDSSATDATGRRLSLYDEIEDDLPPVLSGDGKRTDERTAFWGAPRAPMTLAVSADGGRTWSKRNVETGDGYCMTNNSRDQTNRELSYPSVKETADGAIHMAFTFHRRAIKYVRVTEPWVKRAIRD</sequence>
<gene>
    <name evidence="2" type="ORF">BKD09_37450</name>
</gene>
<accession>A0A1L3FL46</accession>
<evidence type="ECO:0000313" key="2">
    <source>
        <dbReference type="EMBL" id="APG14055.1"/>
    </source>
</evidence>
<reference evidence="2 3" key="1">
    <citation type="submission" date="2016-11" db="EMBL/GenBank/DDBJ databases">
        <title>Complete Genome Sequence of Bradyrhizobium sp. strain J5, an isolated from soybean nodule in Hokkaido.</title>
        <authorList>
            <person name="Kanehara K."/>
        </authorList>
    </citation>
    <scope>NUCLEOTIDE SEQUENCE [LARGE SCALE GENOMIC DNA]</scope>
    <source>
        <strain evidence="2 3">J5</strain>
    </source>
</reference>
<proteinExistence type="predicted"/>
<dbReference type="Proteomes" id="UP000181962">
    <property type="component" value="Chromosome"/>
</dbReference>
<dbReference type="PANTHER" id="PTHR43752:SF2">
    <property type="entry name" value="BNR_ASP-BOX REPEAT FAMILY PROTEIN"/>
    <property type="match status" value="1"/>
</dbReference>
<dbReference type="AlphaFoldDB" id="A0A1L3FL46"/>
<dbReference type="GO" id="GO:0016787">
    <property type="term" value="F:hydrolase activity"/>
    <property type="evidence" value="ECO:0007669"/>
    <property type="project" value="UniProtKB-KW"/>
</dbReference>
<dbReference type="InterPro" id="IPR011040">
    <property type="entry name" value="Sialidase"/>
</dbReference>
<dbReference type="InterPro" id="IPR036278">
    <property type="entry name" value="Sialidase_sf"/>
</dbReference>
<feature type="domain" description="Sialidase" evidence="1">
    <location>
        <begin position="52"/>
        <end position="379"/>
    </location>
</feature>